<evidence type="ECO:0000313" key="4">
    <source>
        <dbReference type="Proteomes" id="UP000192536"/>
    </source>
</evidence>
<dbReference type="Proteomes" id="UP000192536">
    <property type="component" value="Unassembled WGS sequence"/>
</dbReference>
<evidence type="ECO:0000313" key="3">
    <source>
        <dbReference type="EMBL" id="ORJ25780.1"/>
    </source>
</evidence>
<dbReference type="GO" id="GO:0016597">
    <property type="term" value="F:amino acid binding"/>
    <property type="evidence" value="ECO:0007669"/>
    <property type="project" value="InterPro"/>
</dbReference>
<dbReference type="InterPro" id="IPR036901">
    <property type="entry name" value="Asp/Orn_carbamoylTrfase_sf"/>
</dbReference>
<dbReference type="PANTHER" id="PTHR45753">
    <property type="entry name" value="ORNITHINE CARBAMOYLTRANSFERASE, MITOCHONDRIAL"/>
    <property type="match status" value="1"/>
</dbReference>
<comment type="caution">
    <text evidence="3">The sequence shown here is derived from an EMBL/GenBank/DDBJ whole genome shotgun (WGS) entry which is preliminary data.</text>
</comment>
<dbReference type="RefSeq" id="WP_017493154.1">
    <property type="nucleotide sequence ID" value="NZ_CAUQAZ010000085.1"/>
</dbReference>
<evidence type="ECO:0000259" key="2">
    <source>
        <dbReference type="Pfam" id="PF02729"/>
    </source>
</evidence>
<accession>A0A1X0WG75</accession>
<organism evidence="3 4">
    <name type="scientific">Rouxiella badensis</name>
    <dbReference type="NCBI Taxonomy" id="1646377"/>
    <lineage>
        <taxon>Bacteria</taxon>
        <taxon>Pseudomonadati</taxon>
        <taxon>Pseudomonadota</taxon>
        <taxon>Gammaproteobacteria</taxon>
        <taxon>Enterobacterales</taxon>
        <taxon>Yersiniaceae</taxon>
        <taxon>Rouxiella</taxon>
    </lineage>
</organism>
<dbReference type="SUPFAM" id="SSF53671">
    <property type="entry name" value="Aspartate/ornithine carbamoyltransferase"/>
    <property type="match status" value="1"/>
</dbReference>
<dbReference type="GO" id="GO:0004585">
    <property type="term" value="F:ornithine carbamoyltransferase activity"/>
    <property type="evidence" value="ECO:0007669"/>
    <property type="project" value="TreeGrafter"/>
</dbReference>
<dbReference type="GO" id="GO:0019240">
    <property type="term" value="P:citrulline biosynthetic process"/>
    <property type="evidence" value="ECO:0007669"/>
    <property type="project" value="TreeGrafter"/>
</dbReference>
<dbReference type="GO" id="GO:0042450">
    <property type="term" value="P:L-arginine biosynthetic process via ornithine"/>
    <property type="evidence" value="ECO:0007669"/>
    <property type="project" value="TreeGrafter"/>
</dbReference>
<feature type="domain" description="Aspartate/ornithine carbamoyltransferase carbamoyl-P binding" evidence="2">
    <location>
        <begin position="2"/>
        <end position="127"/>
    </location>
</feature>
<dbReference type="STRING" id="1646377.BS640_08995"/>
<dbReference type="Pfam" id="PF02729">
    <property type="entry name" value="OTCace_N"/>
    <property type="match status" value="1"/>
</dbReference>
<protein>
    <submittedName>
        <fullName evidence="3">Ornithine carbamoyltransferase</fullName>
    </submittedName>
</protein>
<name>A0A1X0WG75_9GAMM</name>
<dbReference type="EMBL" id="MRWE01000012">
    <property type="protein sequence ID" value="ORJ25780.1"/>
    <property type="molecule type" value="Genomic_DNA"/>
</dbReference>
<proteinExistence type="predicted"/>
<keyword evidence="4" id="KW-1185">Reference proteome</keyword>
<gene>
    <name evidence="3" type="ORF">BS640_08995</name>
</gene>
<dbReference type="Gene3D" id="3.40.50.1370">
    <property type="entry name" value="Aspartate/ornithine carbamoyltransferase"/>
    <property type="match status" value="2"/>
</dbReference>
<keyword evidence="1 3" id="KW-0808">Transferase</keyword>
<reference evidence="3 4" key="1">
    <citation type="journal article" date="2017" name="Int. J. Syst. Evol. Microbiol.">
        <title>Rouxiella badensis sp. nov. and Rouxiella silvae sp. nov. isolated from peat bog soil in Germany and emendation of the genus description.</title>
        <authorList>
            <person name="Le Fleche-Mateos A."/>
            <person name="Kugler J.H."/>
            <person name="Hansen S.H."/>
            <person name="Syldatk C."/>
            <person name="Hausmann R."/>
            <person name="Lomprez F."/>
            <person name="Vandenbogaert M."/>
            <person name="Manuguerra J.C."/>
            <person name="Grimont P.A."/>
        </authorList>
    </citation>
    <scope>NUCLEOTIDE SEQUENCE [LARGE SCALE GENOMIC DNA]</scope>
    <source>
        <strain evidence="3 4">DSM 100043</strain>
    </source>
</reference>
<sequence>MNLISLNDLQPADVHAIWALTESPMAALTKRAAWSFEGNGIRTRTTFIQAFKELGIAYIELPNLLKTGERVEDLAGYLDAFYDIYVIRESNHQRLAQFAEKSSRPVINAMSSLGHPCEVLTDAYWINKTLGAIQDLHICLWGPTTNVFRSWHQLAVLMGLQVTHVCGKELHDGTPGVNFTDLAKVTADVVITDGWPKDSGRPTSLTTSHLQSMGTPLLLPTPPFTLGQELDFDPLGYPRFAGYEQKSWLLPVQKAIVAHILTK</sequence>
<dbReference type="InterPro" id="IPR006132">
    <property type="entry name" value="Asp/Orn_carbamoyltranf_P-bd"/>
</dbReference>
<dbReference type="AlphaFoldDB" id="A0A1X0WG75"/>
<evidence type="ECO:0000256" key="1">
    <source>
        <dbReference type="ARBA" id="ARBA00022679"/>
    </source>
</evidence>
<dbReference type="PANTHER" id="PTHR45753:SF3">
    <property type="entry name" value="ORNITHINE TRANSCARBAMYLASE, MITOCHONDRIAL"/>
    <property type="match status" value="1"/>
</dbReference>